<dbReference type="SUPFAM" id="SSF53223">
    <property type="entry name" value="Aminoacid dehydrogenase-like, N-terminal domain"/>
    <property type="match status" value="1"/>
</dbReference>
<dbReference type="Proteomes" id="UP000028545">
    <property type="component" value="Unassembled WGS sequence"/>
</dbReference>
<feature type="domain" description="Quinate/shikimate 5-dehydrogenase/glutamyl-tRNA reductase" evidence="3">
    <location>
        <begin position="660"/>
        <end position="707"/>
    </location>
</feature>
<dbReference type="EMBL" id="JOWA01000104">
    <property type="protein sequence ID" value="KEZ41951.1"/>
    <property type="molecule type" value="Genomic_DNA"/>
</dbReference>
<dbReference type="PRINTS" id="PR01100">
    <property type="entry name" value="SHIKIMTKNASE"/>
</dbReference>
<dbReference type="PANTHER" id="PTHR21090">
    <property type="entry name" value="AROM/DEHYDROQUINATE SYNTHASE"/>
    <property type="match status" value="1"/>
</dbReference>
<evidence type="ECO:0000313" key="7">
    <source>
        <dbReference type="Proteomes" id="UP000028545"/>
    </source>
</evidence>
<dbReference type="KEGG" id="sapo:SAPIO_CDS6516"/>
<dbReference type="InterPro" id="IPR027417">
    <property type="entry name" value="P-loop_NTPase"/>
</dbReference>
<dbReference type="OMA" id="AVYSMIH"/>
<dbReference type="GO" id="GO:0009423">
    <property type="term" value="P:chorismate biosynthetic process"/>
    <property type="evidence" value="ECO:0007669"/>
    <property type="project" value="TreeGrafter"/>
</dbReference>
<dbReference type="Gene3D" id="3.40.50.300">
    <property type="entry name" value="P-loop containing nucleotide triphosphate hydrolases"/>
    <property type="match status" value="1"/>
</dbReference>
<dbReference type="GeneID" id="27725588"/>
<accession>A0A084G3N9</accession>
<dbReference type="Pfam" id="PF18317">
    <property type="entry name" value="SDH_C"/>
    <property type="match status" value="1"/>
</dbReference>
<comment type="caution">
    <text evidence="6">The sequence shown here is derived from an EMBL/GenBank/DDBJ whole genome shotgun (WGS) entry which is preliminary data.</text>
</comment>
<dbReference type="GO" id="GO:0004764">
    <property type="term" value="F:shikimate 3-dehydrogenase (NADP+) activity"/>
    <property type="evidence" value="ECO:0007669"/>
    <property type="project" value="InterPro"/>
</dbReference>
<dbReference type="InterPro" id="IPR001381">
    <property type="entry name" value="DHquinase_I"/>
</dbReference>
<dbReference type="FunFam" id="3.40.50.720:FF:000386">
    <property type="entry name" value="Quinate repressor protein"/>
    <property type="match status" value="1"/>
</dbReference>
<feature type="domain" description="Shikimate dehydrogenase substrate binding N-terminal" evidence="4">
    <location>
        <begin position="523"/>
        <end position="603"/>
    </location>
</feature>
<dbReference type="Gene3D" id="3.40.50.10860">
    <property type="entry name" value="Leucine Dehydrogenase, chain A, domain 1"/>
    <property type="match status" value="1"/>
</dbReference>
<dbReference type="InterPro" id="IPR006151">
    <property type="entry name" value="Shikm_DH/Glu-tRNA_Rdtase"/>
</dbReference>
<comment type="similarity">
    <text evidence="1">In the 2nd section; belongs to the type-I 3-dehydroquinase family.</text>
</comment>
<dbReference type="SUPFAM" id="SSF51569">
    <property type="entry name" value="Aldolase"/>
    <property type="match status" value="1"/>
</dbReference>
<evidence type="ECO:0000256" key="1">
    <source>
        <dbReference type="ARBA" id="ARBA00006477"/>
    </source>
</evidence>
<dbReference type="GO" id="GO:0003855">
    <property type="term" value="F:3-dehydroquinate dehydratase activity"/>
    <property type="evidence" value="ECO:0007669"/>
    <property type="project" value="InterPro"/>
</dbReference>
<organism evidence="6 7">
    <name type="scientific">Pseudallescheria apiosperma</name>
    <name type="common">Scedosporium apiospermum</name>
    <dbReference type="NCBI Taxonomy" id="563466"/>
    <lineage>
        <taxon>Eukaryota</taxon>
        <taxon>Fungi</taxon>
        <taxon>Dikarya</taxon>
        <taxon>Ascomycota</taxon>
        <taxon>Pezizomycotina</taxon>
        <taxon>Sordariomycetes</taxon>
        <taxon>Hypocreomycetidae</taxon>
        <taxon>Microascales</taxon>
        <taxon>Microascaceae</taxon>
        <taxon>Scedosporium</taxon>
    </lineage>
</organism>
<dbReference type="InterPro" id="IPR046346">
    <property type="entry name" value="Aminoacid_DH-like_N_sf"/>
</dbReference>
<dbReference type="SUPFAM" id="SSF51735">
    <property type="entry name" value="NAD(P)-binding Rossmann-fold domains"/>
    <property type="match status" value="1"/>
</dbReference>
<dbReference type="Pfam" id="PF01202">
    <property type="entry name" value="SKI"/>
    <property type="match status" value="1"/>
</dbReference>
<evidence type="ECO:0000256" key="2">
    <source>
        <dbReference type="ARBA" id="ARBA00009349"/>
    </source>
</evidence>
<name>A0A084G3N9_PSEDA</name>
<dbReference type="VEuPathDB" id="FungiDB:SAPIO_CDS6516"/>
<sequence length="868" mass="94838">MPSQVDTVAGDPIVDRPWLNGNGIDRGATDLIGASGPPTTCQFAPDASIVLVGIRGSGKSTLGVIACAAMERMMVDLEKVFQQSVGLTSAEFRRLEGPAKCQTEQANVLKSVLANHSTGCVIICSWLERNILTLLRDLRATSPVILISRDAEAVQEHLKILDKAKMANLLNASGAVFHTCTNFHFFNVTESPTRLSTPERDQDDSIACRSLAPYLTLKRAERHFLKFLSLLMPLESIPFIETAFPLANMPTEARDFTYAVSMPLSALLSSDIEIEEIETGADAIEIVVDDLWPQGGSNNSPTSETPHARNSGISFDRAREIARVVGNIRRNTVLPIVFHVLAPRNVHADTGWQLLYMSAVGHGLRLAAEFVTVDLRLGDDDISRIISTQHRSKIIANLESTTGEDSWESPIWISRYQRAKSLGCDLVRFVRPAASMQDNFSVDCLRFSVKRLRDLPIPVIAYNSGLLGRHSACFNPILTSVAPKPSSTLHTTARTPDFPCITAIEATKALYSSFVFDPMKLYVFGVNVDYSLSPAMHNAALESCGIPYNYSPYSADSIQKLAPLIKDPSFAGASVGLPFKVDIIQLTDSLSPHAKALGAVNTLIPVRRLNSDGTVPDVNVLSRESNRVGPVMALFGENTDWIGIRACVRRGLSPANAVRSTSTAVVVGAGGMARAAVYALLQLGVRNIVIYNRTPERAHDLVSHFTTLLNEVGLPRLGPGHNSTKKAANFHVLEDKNGPWPGSFNPPTMILSCIPTHNIGDLPSPDFTAPQSWLTSPTGGVVIELGYKTLDTPLLEQTRQHSHRGWVAMDGLDLLPEQGFAQFELFTGRRAPRRLMRRAALRAYPILEGEPLFHEIQSRIRTIADQEP</sequence>
<evidence type="ECO:0000259" key="3">
    <source>
        <dbReference type="Pfam" id="PF01488"/>
    </source>
</evidence>
<evidence type="ECO:0000259" key="5">
    <source>
        <dbReference type="Pfam" id="PF18317"/>
    </source>
</evidence>
<evidence type="ECO:0000313" key="6">
    <source>
        <dbReference type="EMBL" id="KEZ41951.1"/>
    </source>
</evidence>
<dbReference type="Pfam" id="PF08501">
    <property type="entry name" value="Shikimate_dh_N"/>
    <property type="match status" value="1"/>
</dbReference>
<dbReference type="RefSeq" id="XP_016641750.1">
    <property type="nucleotide sequence ID" value="XM_016788597.1"/>
</dbReference>
<dbReference type="PANTHER" id="PTHR21090:SF27">
    <property type="entry name" value="QUINATE REPRESSOR PROTEIN"/>
    <property type="match status" value="1"/>
</dbReference>
<dbReference type="CDD" id="cd01065">
    <property type="entry name" value="NAD_bind_Shikimate_DH"/>
    <property type="match status" value="1"/>
</dbReference>
<dbReference type="GO" id="GO:0003866">
    <property type="term" value="F:3-phosphoshikimate 1-carboxyvinyltransferase activity"/>
    <property type="evidence" value="ECO:0007669"/>
    <property type="project" value="TreeGrafter"/>
</dbReference>
<dbReference type="InterPro" id="IPR041121">
    <property type="entry name" value="SDH_C"/>
</dbReference>
<dbReference type="Pfam" id="PF01488">
    <property type="entry name" value="Shikimate_DH"/>
    <property type="match status" value="1"/>
</dbReference>
<proteinExistence type="inferred from homology"/>
<dbReference type="Gene3D" id="3.40.50.720">
    <property type="entry name" value="NAD(P)-binding Rossmann-like Domain"/>
    <property type="match status" value="1"/>
</dbReference>
<dbReference type="OrthoDB" id="4415835at2759"/>
<reference evidence="6 7" key="1">
    <citation type="journal article" date="2014" name="Genome Announc.">
        <title>Draft genome sequence of the pathogenic fungus Scedosporium apiospermum.</title>
        <authorList>
            <person name="Vandeputte P."/>
            <person name="Ghamrawi S."/>
            <person name="Rechenmann M."/>
            <person name="Iltis A."/>
            <person name="Giraud S."/>
            <person name="Fleury M."/>
            <person name="Thornton C."/>
            <person name="Delhaes L."/>
            <person name="Meyer W."/>
            <person name="Papon N."/>
            <person name="Bouchara J.P."/>
        </authorList>
    </citation>
    <scope>NUCLEOTIDE SEQUENCE [LARGE SCALE GENOMIC DNA]</scope>
    <source>
        <strain evidence="6 7">IHEM 14462</strain>
    </source>
</reference>
<feature type="domain" description="SDH C-terminal" evidence="5">
    <location>
        <begin position="811"/>
        <end position="841"/>
    </location>
</feature>
<dbReference type="Gene3D" id="3.20.20.70">
    <property type="entry name" value="Aldolase class I"/>
    <property type="match status" value="1"/>
</dbReference>
<protein>
    <submittedName>
        <fullName evidence="6">Quinate repressor protein</fullName>
    </submittedName>
</protein>
<dbReference type="InterPro" id="IPR013785">
    <property type="entry name" value="Aldolase_TIM"/>
</dbReference>
<dbReference type="InterPro" id="IPR031322">
    <property type="entry name" value="Shikimate/glucono_kinase"/>
</dbReference>
<comment type="similarity">
    <text evidence="2">In the N-terminal section; belongs to the shikimate kinase family.</text>
</comment>
<dbReference type="HOGENOM" id="CLU_008871_0_1_1"/>
<keyword evidence="7" id="KW-1185">Reference proteome</keyword>
<gene>
    <name evidence="6" type="ORF">SAPIO_CDS6516</name>
</gene>
<dbReference type="InterPro" id="IPR013708">
    <property type="entry name" value="Shikimate_DH-bd_N"/>
</dbReference>
<dbReference type="InterPro" id="IPR036291">
    <property type="entry name" value="NAD(P)-bd_dom_sf"/>
</dbReference>
<dbReference type="Pfam" id="PF01487">
    <property type="entry name" value="DHquinase_I"/>
    <property type="match status" value="1"/>
</dbReference>
<dbReference type="CDD" id="cd00502">
    <property type="entry name" value="DHQase_I"/>
    <property type="match status" value="1"/>
</dbReference>
<dbReference type="SUPFAM" id="SSF52540">
    <property type="entry name" value="P-loop containing nucleoside triphosphate hydrolases"/>
    <property type="match status" value="1"/>
</dbReference>
<dbReference type="AlphaFoldDB" id="A0A084G3N9"/>
<evidence type="ECO:0000259" key="4">
    <source>
        <dbReference type="Pfam" id="PF08501"/>
    </source>
</evidence>